<accession>A0A928Z666</accession>
<name>A0A928Z666_9CYAN</name>
<dbReference type="Proteomes" id="UP000625316">
    <property type="component" value="Unassembled WGS sequence"/>
</dbReference>
<dbReference type="Pfam" id="PF04365">
    <property type="entry name" value="BrnT_toxin"/>
    <property type="match status" value="1"/>
</dbReference>
<evidence type="ECO:0000313" key="1">
    <source>
        <dbReference type="EMBL" id="MBE9031955.1"/>
    </source>
</evidence>
<dbReference type="Gene3D" id="3.10.450.530">
    <property type="entry name" value="Ribonuclease toxin, BrnT, of type II toxin-antitoxin system"/>
    <property type="match status" value="1"/>
</dbReference>
<keyword evidence="2" id="KW-1185">Reference proteome</keyword>
<protein>
    <submittedName>
        <fullName evidence="1">BrnT family toxin</fullName>
    </submittedName>
</protein>
<gene>
    <name evidence="1" type="ORF">IQ266_19650</name>
</gene>
<dbReference type="RefSeq" id="WP_264326779.1">
    <property type="nucleotide sequence ID" value="NZ_JADEXQ010000082.1"/>
</dbReference>
<evidence type="ECO:0000313" key="2">
    <source>
        <dbReference type="Proteomes" id="UP000625316"/>
    </source>
</evidence>
<dbReference type="EMBL" id="JADEXQ010000082">
    <property type="protein sequence ID" value="MBE9031955.1"/>
    <property type="molecule type" value="Genomic_DNA"/>
</dbReference>
<organism evidence="1 2">
    <name type="scientific">Romeriopsis navalis LEGE 11480</name>
    <dbReference type="NCBI Taxonomy" id="2777977"/>
    <lineage>
        <taxon>Bacteria</taxon>
        <taxon>Bacillati</taxon>
        <taxon>Cyanobacteriota</taxon>
        <taxon>Cyanophyceae</taxon>
        <taxon>Leptolyngbyales</taxon>
        <taxon>Leptolyngbyaceae</taxon>
        <taxon>Romeriopsis</taxon>
        <taxon>Romeriopsis navalis</taxon>
    </lineage>
</organism>
<comment type="caution">
    <text evidence="1">The sequence shown here is derived from an EMBL/GenBank/DDBJ whole genome shotgun (WGS) entry which is preliminary data.</text>
</comment>
<dbReference type="InterPro" id="IPR038573">
    <property type="entry name" value="BrnT_sf"/>
</dbReference>
<dbReference type="AlphaFoldDB" id="A0A928Z666"/>
<sequence length="93" mass="10789">MDFEFEWDLEKAGRNIDKHGIAFEEAATLFAIDPNSITLLDPRGDFGEERYIEIGFSDRGRLLVVVYTERNECIRIISARRPTPQEARHYDQG</sequence>
<reference evidence="1" key="1">
    <citation type="submission" date="2020-10" db="EMBL/GenBank/DDBJ databases">
        <authorList>
            <person name="Castelo-Branco R."/>
            <person name="Eusebio N."/>
            <person name="Adriana R."/>
            <person name="Vieira A."/>
            <person name="Brugerolle De Fraissinette N."/>
            <person name="Rezende De Castro R."/>
            <person name="Schneider M.P."/>
            <person name="Vasconcelos V."/>
            <person name="Leao P.N."/>
        </authorList>
    </citation>
    <scope>NUCLEOTIDE SEQUENCE</scope>
    <source>
        <strain evidence="1">LEGE 11480</strain>
    </source>
</reference>
<dbReference type="InterPro" id="IPR007460">
    <property type="entry name" value="BrnT_toxin"/>
</dbReference>
<proteinExistence type="predicted"/>